<dbReference type="Pfam" id="PF07562">
    <property type="entry name" value="NCD3G"/>
    <property type="match status" value="1"/>
</dbReference>
<keyword evidence="8 12" id="KW-0472">Membrane</keyword>
<evidence type="ECO:0000256" key="3">
    <source>
        <dbReference type="ARBA" id="ARBA00022475"/>
    </source>
</evidence>
<dbReference type="GO" id="GO:0004984">
    <property type="term" value="F:olfactory receptor activity"/>
    <property type="evidence" value="ECO:0007669"/>
    <property type="project" value="TreeGrafter"/>
</dbReference>
<keyword evidence="11" id="KW-0807">Transducer</keyword>
<keyword evidence="9" id="KW-0675">Receptor</keyword>
<dbReference type="FunFam" id="2.10.50.30:FF:000002">
    <property type="entry name" value="Vomeronasal 2 receptor, h1"/>
    <property type="match status" value="1"/>
</dbReference>
<evidence type="ECO:0000259" key="13">
    <source>
        <dbReference type="PROSITE" id="PS50259"/>
    </source>
</evidence>
<feature type="transmembrane region" description="Helical" evidence="12">
    <location>
        <begin position="773"/>
        <end position="795"/>
    </location>
</feature>
<evidence type="ECO:0000313" key="15">
    <source>
        <dbReference type="Proteomes" id="UP000472274"/>
    </source>
</evidence>
<keyword evidence="7" id="KW-0297">G-protein coupled receptor</keyword>
<feature type="transmembrane region" description="Helical" evidence="12">
    <location>
        <begin position="554"/>
        <end position="575"/>
    </location>
</feature>
<keyword evidence="15" id="KW-1185">Reference proteome</keyword>
<comment type="subcellular location">
    <subcellularLocation>
        <location evidence="1">Cell membrane</location>
        <topology evidence="1">Multi-pass membrane protein</topology>
    </subcellularLocation>
</comment>
<evidence type="ECO:0000256" key="8">
    <source>
        <dbReference type="ARBA" id="ARBA00023136"/>
    </source>
</evidence>
<evidence type="ECO:0000256" key="4">
    <source>
        <dbReference type="ARBA" id="ARBA00022692"/>
    </source>
</evidence>
<feature type="transmembrane region" description="Helical" evidence="12">
    <location>
        <begin position="587"/>
        <end position="608"/>
    </location>
</feature>
<dbReference type="InterPro" id="IPR000337">
    <property type="entry name" value="GPCR_3"/>
</dbReference>
<reference evidence="14" key="1">
    <citation type="submission" date="2025-08" db="UniProtKB">
        <authorList>
            <consortium name="Ensembl"/>
        </authorList>
    </citation>
    <scope>IDENTIFICATION</scope>
</reference>
<protein>
    <submittedName>
        <fullName evidence="14">Vomeronasal type-2 receptor 1-like</fullName>
    </submittedName>
</protein>
<feature type="transmembrane region" description="Helical" evidence="12">
    <location>
        <begin position="620"/>
        <end position="646"/>
    </location>
</feature>
<dbReference type="PRINTS" id="PR00248">
    <property type="entry name" value="GPCRMGR"/>
</dbReference>
<dbReference type="InterPro" id="IPR038550">
    <property type="entry name" value="GPCR_3_9-Cys_sf"/>
</dbReference>
<organism evidence="14 15">
    <name type="scientific">Terrapene triunguis</name>
    <name type="common">Three-toed box turtle</name>
    <dbReference type="NCBI Taxonomy" id="2587831"/>
    <lineage>
        <taxon>Eukaryota</taxon>
        <taxon>Metazoa</taxon>
        <taxon>Chordata</taxon>
        <taxon>Craniata</taxon>
        <taxon>Vertebrata</taxon>
        <taxon>Euteleostomi</taxon>
        <taxon>Archelosauria</taxon>
        <taxon>Testudinata</taxon>
        <taxon>Testudines</taxon>
        <taxon>Cryptodira</taxon>
        <taxon>Durocryptodira</taxon>
        <taxon>Testudinoidea</taxon>
        <taxon>Emydidae</taxon>
        <taxon>Terrapene</taxon>
    </lineage>
</organism>
<evidence type="ECO:0000256" key="9">
    <source>
        <dbReference type="ARBA" id="ARBA00023170"/>
    </source>
</evidence>
<dbReference type="GO" id="GO:0005886">
    <property type="term" value="C:plasma membrane"/>
    <property type="evidence" value="ECO:0007669"/>
    <property type="project" value="UniProtKB-SubCell"/>
</dbReference>
<reference evidence="14" key="2">
    <citation type="submission" date="2025-09" db="UniProtKB">
        <authorList>
            <consortium name="Ensembl"/>
        </authorList>
    </citation>
    <scope>IDENTIFICATION</scope>
</reference>
<dbReference type="InterPro" id="IPR011500">
    <property type="entry name" value="GPCR_3_9-Cys_dom"/>
</dbReference>
<comment type="similarity">
    <text evidence="2">Belongs to the G-protein coupled receptor 3 family.</text>
</comment>
<keyword evidence="10" id="KW-0325">Glycoprotein</keyword>
<dbReference type="CDD" id="cd06364">
    <property type="entry name" value="PBP1_CaSR"/>
    <property type="match status" value="1"/>
</dbReference>
<dbReference type="SUPFAM" id="SSF53822">
    <property type="entry name" value="Periplasmic binding protein-like I"/>
    <property type="match status" value="1"/>
</dbReference>
<name>A0A674I6C1_9SAUR</name>
<dbReference type="Pfam" id="PF00003">
    <property type="entry name" value="7tm_3"/>
    <property type="match status" value="1"/>
</dbReference>
<dbReference type="GO" id="GO:0004930">
    <property type="term" value="F:G protein-coupled receptor activity"/>
    <property type="evidence" value="ECO:0007669"/>
    <property type="project" value="UniProtKB-KW"/>
</dbReference>
<feature type="transmembrane region" description="Helical" evidence="12">
    <location>
        <begin position="667"/>
        <end position="691"/>
    </location>
</feature>
<evidence type="ECO:0000256" key="11">
    <source>
        <dbReference type="ARBA" id="ARBA00023224"/>
    </source>
</evidence>
<keyword evidence="3" id="KW-1003">Cell membrane</keyword>
<evidence type="ECO:0000256" key="10">
    <source>
        <dbReference type="ARBA" id="ARBA00023180"/>
    </source>
</evidence>
<dbReference type="PRINTS" id="PR00592">
    <property type="entry name" value="CASENSINGR"/>
</dbReference>
<evidence type="ECO:0000256" key="1">
    <source>
        <dbReference type="ARBA" id="ARBA00004651"/>
    </source>
</evidence>
<dbReference type="InterPro" id="IPR000068">
    <property type="entry name" value="GPCR_3_Ca_sens_rcpt-rel"/>
</dbReference>
<dbReference type="Ensembl" id="ENSTMTT00000005071.1">
    <property type="protein sequence ID" value="ENSTMTP00000004911.1"/>
    <property type="gene ID" value="ENSTMTG00000003217.1"/>
</dbReference>
<gene>
    <name evidence="14" type="primary">LOC112101794</name>
</gene>
<dbReference type="PANTHER" id="PTHR24061:SF1">
    <property type="entry name" value="VOMERONASAL 2, RECEPTOR 2-RELATED"/>
    <property type="match status" value="1"/>
</dbReference>
<evidence type="ECO:0000256" key="2">
    <source>
        <dbReference type="ARBA" id="ARBA00007242"/>
    </source>
</evidence>
<dbReference type="PANTHER" id="PTHR24061">
    <property type="entry name" value="CALCIUM-SENSING RECEPTOR-RELATED"/>
    <property type="match status" value="1"/>
</dbReference>
<dbReference type="Proteomes" id="UP000472274">
    <property type="component" value="Unplaced"/>
</dbReference>
<feature type="transmembrane region" description="Helical" evidence="12">
    <location>
        <begin position="747"/>
        <end position="767"/>
    </location>
</feature>
<keyword evidence="6 12" id="KW-1133">Transmembrane helix</keyword>
<evidence type="ECO:0000256" key="5">
    <source>
        <dbReference type="ARBA" id="ARBA00022729"/>
    </source>
</evidence>
<dbReference type="GeneTree" id="ENSGT00940000160473"/>
<dbReference type="InterPro" id="IPR028082">
    <property type="entry name" value="Peripla_BP_I"/>
</dbReference>
<dbReference type="Gene3D" id="2.10.50.30">
    <property type="entry name" value="GPCR, family 3, nine cysteines domain"/>
    <property type="match status" value="1"/>
</dbReference>
<dbReference type="AlphaFoldDB" id="A0A674I6C1"/>
<dbReference type="InParanoid" id="A0A674I6C1"/>
<evidence type="ECO:0000256" key="6">
    <source>
        <dbReference type="ARBA" id="ARBA00022989"/>
    </source>
</evidence>
<evidence type="ECO:0000256" key="12">
    <source>
        <dbReference type="SAM" id="Phobius"/>
    </source>
</evidence>
<keyword evidence="5" id="KW-0732">Signal</keyword>
<accession>A0A674I6C1</accession>
<evidence type="ECO:0000256" key="7">
    <source>
        <dbReference type="ARBA" id="ARBA00023040"/>
    </source>
</evidence>
<sequence>HKKFNFRGFRWARAMIHAIQEVNNRLDILPNITLGYHIYDTCFTTSKTVEGTLAYLTGQNETMPNFRCSAGAPLVAVIGAGGSTLTIASSRIVGLYYFPEVGYASSCSVLSDKYQFPSFLRTIPNDNHQSLAMAELVRHFGWVWIGTIAADDDYGKYGIKYFKQNVEKSGICIAFSETIPKIFSREKILAVVEAIKESTANIIVVYSSDIDLSPLMEEIANSNITGKTWIASEAWVTSALIAKPEYFSFLGGTIGFGVRRGDIPGLKDFLLDVHPDNAASDDLTIEFWQTAFNCTWPNSTVPYNTDFRINVTGRESGVHPVSDQLCTGKEKLEDIKNTYLDVSELRITYNVYKAVFTVAHALNNLDTCVEGNGPFPKNSCAIIYDFEPWQLMYYLKNVKFTTFDNELVKIDDNGDVYASYDIINWQLNETGEISFVKIGIYNDTKDGHEMKIYNNDSIFWNTPTLKVIISLPLLPPRSVCTENCQPGARKGIRHGVPACCFVCIPCADGEISNKTDARECFPCPDDYCSNTLKNECVLKEVEFLAYDEALGTTLVAVSLFGACIVLSVTIVYRIHRDTAVVKANDRGLSFLIQLSLVITLLTSFLFVGKPKEWSCQIRQVTLALGFSLCLSCILGKTIALLLTYRGSKLNAAEKHDHISMQSFHQKLLVLISMIIEVCICTAYLTCIPPYVYKNMEFQNVKIILECNEGSIEFLCTMFGFDVFLAVLCFITAFIARKLPDNFNEAKFITFGMLVFFIVWISFVPAYLSTRGKFKVVVEIFAILASSFGLLGCIFLPKRYIILLKPERNTEEIISGKATTNDNSAPSTSASCTSEVTNSTLSSMVALTSGGSQEAVTCLSSSMHCPCPQVPLLQHSGWGRCAEPPGPPLCLGAGGTCELLPGSHAELGREPASPAPTGLLKAQSPEPPASLFDQVFQLHRFGLHRFGTIKIDIKFWLHFKNIPKGQINLCKHSELYQFNLETNKTHLDSPTKVPSLPLAGCGLLPFL</sequence>
<dbReference type="Gene3D" id="3.40.50.2300">
    <property type="match status" value="2"/>
</dbReference>
<feature type="transmembrane region" description="Helical" evidence="12">
    <location>
        <begin position="711"/>
        <end position="735"/>
    </location>
</feature>
<dbReference type="Pfam" id="PF01094">
    <property type="entry name" value="ANF_receptor"/>
    <property type="match status" value="1"/>
</dbReference>
<dbReference type="PROSITE" id="PS50259">
    <property type="entry name" value="G_PROTEIN_RECEP_F3_4"/>
    <property type="match status" value="1"/>
</dbReference>
<feature type="domain" description="G-protein coupled receptors family 3 profile" evidence="13">
    <location>
        <begin position="550"/>
        <end position="817"/>
    </location>
</feature>
<proteinExistence type="inferred from homology"/>
<dbReference type="InterPro" id="IPR017978">
    <property type="entry name" value="GPCR_3_C"/>
</dbReference>
<keyword evidence="4 12" id="KW-0812">Transmembrane</keyword>
<dbReference type="InterPro" id="IPR001828">
    <property type="entry name" value="ANF_lig-bd_rcpt"/>
</dbReference>
<dbReference type="FunFam" id="3.40.50.2300:FF:000016">
    <property type="entry name" value="Taste 1 receptor member 2"/>
    <property type="match status" value="1"/>
</dbReference>
<evidence type="ECO:0000313" key="14">
    <source>
        <dbReference type="Ensembl" id="ENSTMTP00000004911.1"/>
    </source>
</evidence>